<reference evidence="1 2" key="1">
    <citation type="submission" date="2016-08" db="EMBL/GenBank/DDBJ databases">
        <authorList>
            <person name="Seilhamer J.J."/>
        </authorList>
    </citation>
    <scope>NUCLEOTIDE SEQUENCE [LARGE SCALE GENOMIC DNA]</scope>
    <source>
        <strain evidence="1 2">DX4</strain>
    </source>
</reference>
<name>A0A1D7QME4_9SPHI</name>
<dbReference type="AlphaFoldDB" id="A0A1D7QME4"/>
<keyword evidence="2" id="KW-1185">Reference proteome</keyword>
<gene>
    <name evidence="1" type="ORF">BFS30_23300</name>
</gene>
<protein>
    <recommendedName>
        <fullName evidence="3">Outer membrane protein beta-barrel domain-containing protein</fullName>
    </recommendedName>
</protein>
<dbReference type="Proteomes" id="UP000094313">
    <property type="component" value="Chromosome"/>
</dbReference>
<evidence type="ECO:0008006" key="3">
    <source>
        <dbReference type="Google" id="ProtNLM"/>
    </source>
</evidence>
<evidence type="ECO:0000313" key="2">
    <source>
        <dbReference type="Proteomes" id="UP000094313"/>
    </source>
</evidence>
<accession>A0A1D7QME4</accession>
<evidence type="ECO:0000313" key="1">
    <source>
        <dbReference type="EMBL" id="AOM79830.1"/>
    </source>
</evidence>
<proteinExistence type="predicted"/>
<sequence>MLFSISVMAQEVTKQERGYFNLTEIGYFFGNRTFEYQTAKNAFKSTTDGAYSLSLRNINGVFITNKISVGAGVGLENYTLTEGSRSYNNLLLLFLDARYYFKNESNTFFVYGDAGGAAKIADNFSKGTMFNLGIGYKFKVAPKTAMTGSFGYNDQTIKREPDVTRNRFYGFAVRAGILF</sequence>
<dbReference type="KEGG" id="psty:BFS30_23300"/>
<dbReference type="EMBL" id="CP017141">
    <property type="protein sequence ID" value="AOM79830.1"/>
    <property type="molecule type" value="Genomic_DNA"/>
</dbReference>
<organism evidence="1 2">
    <name type="scientific">Pedobacter steynii</name>
    <dbReference type="NCBI Taxonomy" id="430522"/>
    <lineage>
        <taxon>Bacteria</taxon>
        <taxon>Pseudomonadati</taxon>
        <taxon>Bacteroidota</taxon>
        <taxon>Sphingobacteriia</taxon>
        <taxon>Sphingobacteriales</taxon>
        <taxon>Sphingobacteriaceae</taxon>
        <taxon>Pedobacter</taxon>
    </lineage>
</organism>